<protein>
    <recommendedName>
        <fullName evidence="2">Nephrocystin 3-like N-terminal domain-containing protein</fullName>
    </recommendedName>
</protein>
<keyword evidence="4" id="KW-1185">Reference proteome</keyword>
<evidence type="ECO:0000259" key="2">
    <source>
        <dbReference type="Pfam" id="PF24883"/>
    </source>
</evidence>
<keyword evidence="1" id="KW-0677">Repeat</keyword>
<dbReference type="InterPro" id="IPR056884">
    <property type="entry name" value="NPHP3-like_N"/>
</dbReference>
<dbReference type="AlphaFoldDB" id="A0A6A6SNZ8"/>
<gene>
    <name evidence="3" type="ORF">K491DRAFT_611203</name>
</gene>
<dbReference type="PANTHER" id="PTHR10039:SF16">
    <property type="entry name" value="GPI INOSITOL-DEACYLASE"/>
    <property type="match status" value="1"/>
</dbReference>
<dbReference type="Pfam" id="PF24883">
    <property type="entry name" value="NPHP3_N"/>
    <property type="match status" value="1"/>
</dbReference>
<evidence type="ECO:0000256" key="1">
    <source>
        <dbReference type="ARBA" id="ARBA00022737"/>
    </source>
</evidence>
<evidence type="ECO:0000313" key="4">
    <source>
        <dbReference type="Proteomes" id="UP000799324"/>
    </source>
</evidence>
<dbReference type="EMBL" id="MU004500">
    <property type="protein sequence ID" value="KAF2649242.1"/>
    <property type="molecule type" value="Genomic_DNA"/>
</dbReference>
<dbReference type="Gene3D" id="3.40.50.300">
    <property type="entry name" value="P-loop containing nucleotide triphosphate hydrolases"/>
    <property type="match status" value="1"/>
</dbReference>
<dbReference type="OrthoDB" id="195446at2759"/>
<evidence type="ECO:0000313" key="3">
    <source>
        <dbReference type="EMBL" id="KAF2649242.1"/>
    </source>
</evidence>
<dbReference type="InterPro" id="IPR027417">
    <property type="entry name" value="P-loop_NTPase"/>
</dbReference>
<name>A0A6A6SNZ8_9PLEO</name>
<organism evidence="3 4">
    <name type="scientific">Lophiostoma macrostomum CBS 122681</name>
    <dbReference type="NCBI Taxonomy" id="1314788"/>
    <lineage>
        <taxon>Eukaryota</taxon>
        <taxon>Fungi</taxon>
        <taxon>Dikarya</taxon>
        <taxon>Ascomycota</taxon>
        <taxon>Pezizomycotina</taxon>
        <taxon>Dothideomycetes</taxon>
        <taxon>Pleosporomycetidae</taxon>
        <taxon>Pleosporales</taxon>
        <taxon>Lophiostomataceae</taxon>
        <taxon>Lophiostoma</taxon>
    </lineage>
</organism>
<sequence>MTIAVEEASKKRFLEIRKWLSAPDPSPFYGQALKMRDPNTGKWFLDGEKFASWRQEPGSRLWLHGISGCDKTILSASIVEKLGHRDVEEEDEIGKLVGCAYFFFNFREAHLQTPIGMLKSIISQLVDEPQKITDSLEARNSSGDTSLNAMLEILKDTLTKHSMVYFIIDALDEAEDHRSLMDIIGRIDGWKLHQLRMLITSRKEVDTEEGIRRLDGRDMSEISVAPETGLVDDDIQKWVRAQLLNDESLQKWNRCNDLRELIISKMDNAKGM</sequence>
<feature type="domain" description="Nephrocystin 3-like N-terminal" evidence="2">
    <location>
        <begin position="39"/>
        <end position="202"/>
    </location>
</feature>
<dbReference type="Proteomes" id="UP000799324">
    <property type="component" value="Unassembled WGS sequence"/>
</dbReference>
<dbReference type="SUPFAM" id="SSF52540">
    <property type="entry name" value="P-loop containing nucleoside triphosphate hydrolases"/>
    <property type="match status" value="1"/>
</dbReference>
<dbReference type="PANTHER" id="PTHR10039">
    <property type="entry name" value="AMELOGENIN"/>
    <property type="match status" value="1"/>
</dbReference>
<proteinExistence type="predicted"/>
<accession>A0A6A6SNZ8</accession>
<reference evidence="3" key="1">
    <citation type="journal article" date="2020" name="Stud. Mycol.">
        <title>101 Dothideomycetes genomes: a test case for predicting lifestyles and emergence of pathogens.</title>
        <authorList>
            <person name="Haridas S."/>
            <person name="Albert R."/>
            <person name="Binder M."/>
            <person name="Bloem J."/>
            <person name="Labutti K."/>
            <person name="Salamov A."/>
            <person name="Andreopoulos B."/>
            <person name="Baker S."/>
            <person name="Barry K."/>
            <person name="Bills G."/>
            <person name="Bluhm B."/>
            <person name="Cannon C."/>
            <person name="Castanera R."/>
            <person name="Culley D."/>
            <person name="Daum C."/>
            <person name="Ezra D."/>
            <person name="Gonzalez J."/>
            <person name="Henrissat B."/>
            <person name="Kuo A."/>
            <person name="Liang C."/>
            <person name="Lipzen A."/>
            <person name="Lutzoni F."/>
            <person name="Magnuson J."/>
            <person name="Mondo S."/>
            <person name="Nolan M."/>
            <person name="Ohm R."/>
            <person name="Pangilinan J."/>
            <person name="Park H.-J."/>
            <person name="Ramirez L."/>
            <person name="Alfaro M."/>
            <person name="Sun H."/>
            <person name="Tritt A."/>
            <person name="Yoshinaga Y."/>
            <person name="Zwiers L.-H."/>
            <person name="Turgeon B."/>
            <person name="Goodwin S."/>
            <person name="Spatafora J."/>
            <person name="Crous P."/>
            <person name="Grigoriev I."/>
        </authorList>
    </citation>
    <scope>NUCLEOTIDE SEQUENCE</scope>
    <source>
        <strain evidence="3">CBS 122681</strain>
    </source>
</reference>